<keyword evidence="1" id="KW-0812">Transmembrane</keyword>
<protein>
    <submittedName>
        <fullName evidence="2">Uncharacterized protein</fullName>
    </submittedName>
</protein>
<dbReference type="Proteomes" id="UP000230528">
    <property type="component" value="Genome"/>
</dbReference>
<keyword evidence="3" id="KW-1185">Reference proteome</keyword>
<evidence type="ECO:0000256" key="1">
    <source>
        <dbReference type="SAM" id="Phobius"/>
    </source>
</evidence>
<evidence type="ECO:0000313" key="3">
    <source>
        <dbReference type="Proteomes" id="UP000230528"/>
    </source>
</evidence>
<organism evidence="2 3">
    <name type="scientific">Mycobacterium phage Bigswole</name>
    <dbReference type="NCBI Taxonomy" id="2041521"/>
    <lineage>
        <taxon>Viruses</taxon>
        <taxon>Duplodnaviria</taxon>
        <taxon>Heunggongvirae</taxon>
        <taxon>Uroviricota</taxon>
        <taxon>Caudoviricetes</taxon>
        <taxon>Ceeclamvirinae</taxon>
        <taxon>Bixzunavirus</taxon>
        <taxon>Bixzunavirus bigswole</taxon>
    </lineage>
</organism>
<sequence>MIELALDKIVIDCGSGGVCTPQPWLDPVTVVQGPWWESIWAMFIGAVLLLAVIIAVAVVRWRRHDRLQREREAEEVTKRREIETPRANCPTCGTKVTLAARDKNQDLAWE</sequence>
<proteinExistence type="predicted"/>
<feature type="transmembrane region" description="Helical" evidence="1">
    <location>
        <begin position="39"/>
        <end position="61"/>
    </location>
</feature>
<gene>
    <name evidence="2" type="ORF">SEA_BIGSWOLE_196</name>
</gene>
<dbReference type="EMBL" id="MF919495">
    <property type="protein sequence ID" value="ATN87837.1"/>
    <property type="molecule type" value="Genomic_DNA"/>
</dbReference>
<keyword evidence="1" id="KW-0472">Membrane</keyword>
<name>A0A2D1G7Z7_9CAUD</name>
<keyword evidence="1" id="KW-1133">Transmembrane helix</keyword>
<accession>A0A2D1G7Z7</accession>
<evidence type="ECO:0000313" key="2">
    <source>
        <dbReference type="EMBL" id="ATN87837.1"/>
    </source>
</evidence>
<reference evidence="2 3" key="1">
    <citation type="submission" date="2017-09" db="EMBL/GenBank/DDBJ databases">
        <authorList>
            <person name="Abdullah M."/>
            <person name="Cabreras A."/>
            <person name="Frueh W."/>
            <person name="Le H."/>
            <person name="Lezo S."/>
            <person name="Mvoula E."/>
            <person name="Quinn R."/>
            <person name="Sadana R."/>
            <person name="Saha S."/>
            <person name="Klyczek K."/>
            <person name="Garlena R.A."/>
            <person name="Russell D.A."/>
            <person name="Pope W.H."/>
            <person name="Jacobs-Sera D."/>
            <person name="Hendrix R.W."/>
            <person name="Hatfull G.F."/>
        </authorList>
    </citation>
    <scope>NUCLEOTIDE SEQUENCE [LARGE SCALE GENOMIC DNA]</scope>
</reference>